<feature type="region of interest" description="Disordered" evidence="1">
    <location>
        <begin position="561"/>
        <end position="659"/>
    </location>
</feature>
<dbReference type="InterPro" id="IPR029052">
    <property type="entry name" value="Metallo-depent_PP-like"/>
</dbReference>
<feature type="domain" description="Calcineurin-like phosphoesterase" evidence="2">
    <location>
        <begin position="368"/>
        <end position="535"/>
    </location>
</feature>
<evidence type="ECO:0000313" key="3">
    <source>
        <dbReference type="EMBL" id="SCZ90451.1"/>
    </source>
</evidence>
<dbReference type="SUPFAM" id="SSF56300">
    <property type="entry name" value="Metallo-dependent phosphatases"/>
    <property type="match status" value="2"/>
</dbReference>
<feature type="compositionally biased region" description="Polar residues" evidence="1">
    <location>
        <begin position="561"/>
        <end position="579"/>
    </location>
</feature>
<evidence type="ECO:0000259" key="2">
    <source>
        <dbReference type="Pfam" id="PF00149"/>
    </source>
</evidence>
<dbReference type="OrthoDB" id="783096at2759"/>
<evidence type="ECO:0000256" key="1">
    <source>
        <dbReference type="SAM" id="MobiDB-lite"/>
    </source>
</evidence>
<dbReference type="GO" id="GO:0004721">
    <property type="term" value="F:phosphoprotein phosphatase activity"/>
    <property type="evidence" value="ECO:0007669"/>
    <property type="project" value="TreeGrafter"/>
</dbReference>
<gene>
    <name evidence="3" type="ORF">BZ3500_MVSOF-1268-A1-R1_CHR1-3G01997</name>
</gene>
<name>A0A2X0KN00_9BASI</name>
<dbReference type="InterPro" id="IPR004843">
    <property type="entry name" value="Calcineurin-like_PHP"/>
</dbReference>
<accession>A0A2X0KN00</accession>
<reference evidence="4" key="1">
    <citation type="submission" date="2016-10" db="EMBL/GenBank/DDBJ databases">
        <authorList>
            <person name="Jeantristanb JTB J.-T."/>
            <person name="Ricardo R."/>
        </authorList>
    </citation>
    <scope>NUCLEOTIDE SEQUENCE [LARGE SCALE GENOMIC DNA]</scope>
</reference>
<feature type="compositionally biased region" description="Acidic residues" evidence="1">
    <location>
        <begin position="109"/>
        <end position="121"/>
    </location>
</feature>
<dbReference type="Gene3D" id="3.60.21.10">
    <property type="match status" value="1"/>
</dbReference>
<dbReference type="PANTHER" id="PTHR32440:SF0">
    <property type="entry name" value="PHOSPHATASE DCR2-RELATED"/>
    <property type="match status" value="1"/>
</dbReference>
<feature type="region of interest" description="Disordered" evidence="1">
    <location>
        <begin position="91"/>
        <end position="121"/>
    </location>
</feature>
<feature type="compositionally biased region" description="Polar residues" evidence="1">
    <location>
        <begin position="591"/>
        <end position="607"/>
    </location>
</feature>
<dbReference type="AlphaFoldDB" id="A0A2X0KN00"/>
<proteinExistence type="predicted"/>
<dbReference type="Pfam" id="PF00149">
    <property type="entry name" value="Metallophos"/>
    <property type="match status" value="1"/>
</dbReference>
<dbReference type="Proteomes" id="UP000249723">
    <property type="component" value="Unassembled WGS sequence"/>
</dbReference>
<feature type="compositionally biased region" description="Acidic residues" evidence="1">
    <location>
        <begin position="637"/>
        <end position="651"/>
    </location>
</feature>
<feature type="compositionally biased region" description="Basic and acidic residues" evidence="1">
    <location>
        <begin position="581"/>
        <end position="590"/>
    </location>
</feature>
<dbReference type="EMBL" id="FMWP01000014">
    <property type="protein sequence ID" value="SCZ90451.1"/>
    <property type="molecule type" value="Genomic_DNA"/>
</dbReference>
<evidence type="ECO:0000313" key="4">
    <source>
        <dbReference type="Proteomes" id="UP000249723"/>
    </source>
</evidence>
<protein>
    <submittedName>
        <fullName evidence="3">BZ3500_MvSof-1268-A1-R1_Chr1-3g01997 protein</fullName>
    </submittedName>
</protein>
<keyword evidence="4" id="KW-1185">Reference proteome</keyword>
<dbReference type="PANTHER" id="PTHR32440">
    <property type="entry name" value="PHOSPHATASE DCR2-RELATED-RELATED"/>
    <property type="match status" value="1"/>
</dbReference>
<dbReference type="GO" id="GO:0005737">
    <property type="term" value="C:cytoplasm"/>
    <property type="evidence" value="ECO:0007669"/>
    <property type="project" value="TreeGrafter"/>
</dbReference>
<sequence length="898" mass="97496">MVLLASRYANSVARGAVLSIAAGLSFMLIARHQLALPHAYPPGVAQRIGSQAVSSRLHACCTPSLSSDAPSPLQNFQWDVALRASTPGQTIVNAESSSSSSSTPNTLSDFEDEDDDDALDDNDLGFARGEWNPFLAETTPITEIQIKTCMLPPGLYDLCSPTSSKKEDATRGEWKRVDRDLNKRVGIYYAYLYYRTSTSSESSFHVVLTRRLCPAGLLIPGSSTPVITNITLIDQEVELDSTNGVWTRVSANIREGIWPRMKPMYLYYRSTSQHLIKAARAASPDRNAGDSLEPITQLDVIYGGNEVQPLPGYTKLPVMISGGEDDEKAVGTGNRKGSRVGSTLAYRKIAQKSAAAPPLRFSAEGTYTILQVADLHLSVGPGKCRDLDFKQRTNCEALGADTYTLQWLETALDEVKPSLVVLSGDQLNGQDTSWSVQSTIMKFAPLIYRRSIPWTVVFGNHDGETTDLDLKRQIDLMSRLPYFVGEAGPSSIAGSGNYVRSVRASDSDTVLSTLYFLDSHANVKKTAPWSQAGYDFIKPDQINWFKGRSAQIHTLKRPYTPSNVQATIKGSKARPSQANEAARHVPRGSENRTTAQTSALASGSNAAAQREDPDWAPSGLDIGGKRMRKRALHARQDDEDADALGDGEGDDSVLGPDDNTEDIAKAIAVEEAGNSDEKIDLGYGMMPDDGANIQDAATGHETDTFVKGNPLLENEKGLEPTVLPVGPTRAAPLEAKPNALVFFHIPLQEAYDSPIDVGADGTRLFFGERLEGNGASKTDSGFFQQGLLAQKEMMAESDGPVDAFWDGESSAPTKGRPEVKVVANGHCHISEDCRRVNGIWLCFGGGASYSGYGQPGFLRRMRVYELSDYGETIETYHLLDTKQIIDRVVLVGEKAMGS</sequence>
<organism evidence="3 4">
    <name type="scientific">Microbotryum saponariae</name>
    <dbReference type="NCBI Taxonomy" id="289078"/>
    <lineage>
        <taxon>Eukaryota</taxon>
        <taxon>Fungi</taxon>
        <taxon>Dikarya</taxon>
        <taxon>Basidiomycota</taxon>
        <taxon>Pucciniomycotina</taxon>
        <taxon>Microbotryomycetes</taxon>
        <taxon>Microbotryales</taxon>
        <taxon>Microbotryaceae</taxon>
        <taxon>Microbotryum</taxon>
    </lineage>
</organism>
<dbReference type="STRING" id="289078.A0A2X0KN00"/>